<accession>A0A5J5CQ69</accession>
<keyword evidence="1" id="KW-0472">Membrane</keyword>
<comment type="caution">
    <text evidence="2">The sequence shown here is derived from an EMBL/GenBank/DDBJ whole genome shotgun (WGS) entry which is preliminary data.</text>
</comment>
<organism evidence="2 3">
    <name type="scientific">Etheostoma spectabile</name>
    <name type="common">orangethroat darter</name>
    <dbReference type="NCBI Taxonomy" id="54343"/>
    <lineage>
        <taxon>Eukaryota</taxon>
        <taxon>Metazoa</taxon>
        <taxon>Chordata</taxon>
        <taxon>Craniata</taxon>
        <taxon>Vertebrata</taxon>
        <taxon>Euteleostomi</taxon>
        <taxon>Actinopterygii</taxon>
        <taxon>Neopterygii</taxon>
        <taxon>Teleostei</taxon>
        <taxon>Neoteleostei</taxon>
        <taxon>Acanthomorphata</taxon>
        <taxon>Eupercaria</taxon>
        <taxon>Perciformes</taxon>
        <taxon>Percoidei</taxon>
        <taxon>Percidae</taxon>
        <taxon>Etheostomatinae</taxon>
        <taxon>Etheostoma</taxon>
    </lineage>
</organism>
<protein>
    <submittedName>
        <fullName evidence="2">Uncharacterized protein</fullName>
    </submittedName>
</protein>
<feature type="transmembrane region" description="Helical" evidence="1">
    <location>
        <begin position="12"/>
        <end position="33"/>
    </location>
</feature>
<dbReference type="AlphaFoldDB" id="A0A5J5CQ69"/>
<evidence type="ECO:0000313" key="3">
    <source>
        <dbReference type="Proteomes" id="UP000327493"/>
    </source>
</evidence>
<proteinExistence type="predicted"/>
<gene>
    <name evidence="2" type="ORF">FQN60_006181</name>
</gene>
<dbReference type="Proteomes" id="UP000327493">
    <property type="component" value="Chromosome 19"/>
</dbReference>
<name>A0A5J5CQ69_9PERO</name>
<keyword evidence="3" id="KW-1185">Reference proteome</keyword>
<sequence length="53" mass="6301">MFHYIMHFYLSAFRMLFTPFLVLGLYFFVMNYLTDNGDEVGKKTKDTKVPLSL</sequence>
<evidence type="ECO:0000256" key="1">
    <source>
        <dbReference type="SAM" id="Phobius"/>
    </source>
</evidence>
<dbReference type="EMBL" id="VOFY01000019">
    <property type="protein sequence ID" value="KAA8582510.1"/>
    <property type="molecule type" value="Genomic_DNA"/>
</dbReference>
<keyword evidence="1" id="KW-0812">Transmembrane</keyword>
<evidence type="ECO:0000313" key="2">
    <source>
        <dbReference type="EMBL" id="KAA8582510.1"/>
    </source>
</evidence>
<reference evidence="2 3" key="1">
    <citation type="submission" date="2019-08" db="EMBL/GenBank/DDBJ databases">
        <title>A chromosome-level genome assembly, high-density linkage maps, and genome scans reveal the genomic architecture of hybrid incompatibilities underlying speciation via character displacement in darters (Percidae: Etheostominae).</title>
        <authorList>
            <person name="Moran R.L."/>
            <person name="Catchen J.M."/>
            <person name="Fuller R.C."/>
        </authorList>
    </citation>
    <scope>NUCLEOTIDE SEQUENCE [LARGE SCALE GENOMIC DNA]</scope>
    <source>
        <strain evidence="2">EspeVRDwgs_2016</strain>
        <tissue evidence="2">Muscle</tissue>
    </source>
</reference>
<keyword evidence="1" id="KW-1133">Transmembrane helix</keyword>